<gene>
    <name evidence="1" type="ORF">K1W68_16290</name>
</gene>
<evidence type="ECO:0000313" key="1">
    <source>
        <dbReference type="EMBL" id="MCJ8355520.1"/>
    </source>
</evidence>
<dbReference type="Proteomes" id="UP001202887">
    <property type="component" value="Unassembled WGS sequence"/>
</dbReference>
<evidence type="ECO:0000313" key="2">
    <source>
        <dbReference type="Proteomes" id="UP001202887"/>
    </source>
</evidence>
<reference evidence="1" key="1">
    <citation type="journal article" date="2021" name="Polymers (Basel)">
        <title>Highly Stretchable Bacterial Cellulose Produced by Komagataeibacter hansenii SI1.</title>
        <authorList>
            <person name="Cielecka I."/>
            <person name="Ryngajllo M."/>
            <person name="Maniukiewicz W."/>
            <person name="Bielecki S."/>
        </authorList>
    </citation>
    <scope>NUCLEOTIDE SEQUENCE</scope>
    <source>
        <strain evidence="1">SI1</strain>
    </source>
</reference>
<organism evidence="1 2">
    <name type="scientific">Novacetimonas hansenii</name>
    <name type="common">Komagataeibacter hansenii</name>
    <dbReference type="NCBI Taxonomy" id="436"/>
    <lineage>
        <taxon>Bacteria</taxon>
        <taxon>Pseudomonadati</taxon>
        <taxon>Pseudomonadota</taxon>
        <taxon>Alphaproteobacteria</taxon>
        <taxon>Acetobacterales</taxon>
        <taxon>Acetobacteraceae</taxon>
        <taxon>Novacetimonas</taxon>
    </lineage>
</organism>
<name>A0AAW5EW21_NOVHA</name>
<feature type="non-terminal residue" evidence="1">
    <location>
        <position position="16"/>
    </location>
</feature>
<proteinExistence type="predicted"/>
<accession>A0AAW5EW21</accession>
<sequence length="16" mass="1731">MVAFIIGVLALGVLWE</sequence>
<dbReference type="AlphaFoldDB" id="A0AAW5EW21"/>
<dbReference type="EMBL" id="JAIBCX010000172">
    <property type="protein sequence ID" value="MCJ8355520.1"/>
    <property type="molecule type" value="Genomic_DNA"/>
</dbReference>
<protein>
    <submittedName>
        <fullName evidence="1">Uncharacterized protein</fullName>
    </submittedName>
</protein>
<reference evidence="1" key="2">
    <citation type="submission" date="2022-03" db="EMBL/GenBank/DDBJ databases">
        <authorList>
            <person name="Ryngajllo M."/>
            <person name="Jacek P."/>
            <person name="Kubiak K."/>
        </authorList>
    </citation>
    <scope>NUCLEOTIDE SEQUENCE</scope>
    <source>
        <strain evidence="1">SI1</strain>
    </source>
</reference>
<comment type="caution">
    <text evidence="1">The sequence shown here is derived from an EMBL/GenBank/DDBJ whole genome shotgun (WGS) entry which is preliminary data.</text>
</comment>